<dbReference type="PANTHER" id="PTHR43544:SF12">
    <property type="entry name" value="NAD(P)-BINDING ROSSMANN-FOLD SUPERFAMILY PROTEIN"/>
    <property type="match status" value="1"/>
</dbReference>
<evidence type="ECO:0000313" key="3">
    <source>
        <dbReference type="EMBL" id="MEJ8568654.1"/>
    </source>
</evidence>
<dbReference type="Proteomes" id="UP001359886">
    <property type="component" value="Unassembled WGS sequence"/>
</dbReference>
<dbReference type="CDD" id="cd05325">
    <property type="entry name" value="carb_red_sniffer_like_SDR_c"/>
    <property type="match status" value="1"/>
</dbReference>
<dbReference type="InterPro" id="IPR036291">
    <property type="entry name" value="NAD(P)-bd_dom_sf"/>
</dbReference>
<dbReference type="GO" id="GO:0005737">
    <property type="term" value="C:cytoplasm"/>
    <property type="evidence" value="ECO:0007669"/>
    <property type="project" value="TreeGrafter"/>
</dbReference>
<proteinExistence type="inferred from homology"/>
<dbReference type="PANTHER" id="PTHR43544">
    <property type="entry name" value="SHORT-CHAIN DEHYDROGENASE/REDUCTASE"/>
    <property type="match status" value="1"/>
</dbReference>
<protein>
    <submittedName>
        <fullName evidence="3">SDR family NAD(P)-dependent oxidoreductase</fullName>
    </submittedName>
</protein>
<sequence length="263" mass="28454">MSPKSSHEVPVARRSRKLCLVVGGTRGIGRALVHGLLADSGVERVIATGRGEPGAATAGNDDQPVSGRAQTWRLDITDDHDLGRLAQRLADIGRPPDLVIHAAGVLHDGLLQPEKSLAQCERAHLMRSFEVNSLGPLLVARAVAPLLDRKRAFTFVGLSAMVGSIGDNRLGGWYGYRASKAALNQFIRTLANEWAGRLPRAIALALHPGTTDTALSRPFQSGVSPDKLYSPDRSATRILRVIDGLRQNDSGRFLNWDGREIPW</sequence>
<comment type="caution">
    <text evidence="3">The sequence shown here is derived from an EMBL/GenBank/DDBJ whole genome shotgun (WGS) entry which is preliminary data.</text>
</comment>
<dbReference type="GO" id="GO:0016491">
    <property type="term" value="F:oxidoreductase activity"/>
    <property type="evidence" value="ECO:0007669"/>
    <property type="project" value="TreeGrafter"/>
</dbReference>
<dbReference type="InterPro" id="IPR057326">
    <property type="entry name" value="KR_dom"/>
</dbReference>
<evidence type="ECO:0000259" key="2">
    <source>
        <dbReference type="SMART" id="SM00822"/>
    </source>
</evidence>
<dbReference type="PRINTS" id="PR00081">
    <property type="entry name" value="GDHRDH"/>
</dbReference>
<feature type="domain" description="Ketoreductase" evidence="2">
    <location>
        <begin position="17"/>
        <end position="213"/>
    </location>
</feature>
<dbReference type="RefSeq" id="WP_354695978.1">
    <property type="nucleotide sequence ID" value="NZ_JAZHOG010000009.1"/>
</dbReference>
<gene>
    <name evidence="3" type="ORF">V3330_13560</name>
</gene>
<dbReference type="Gene3D" id="3.40.50.720">
    <property type="entry name" value="NAD(P)-binding Rossmann-like Domain"/>
    <property type="match status" value="1"/>
</dbReference>
<reference evidence="3 4" key="1">
    <citation type="submission" date="2024-02" db="EMBL/GenBank/DDBJ databases">
        <title>A novel Wenzhouxiangellaceae bacterium, isolated from coastal sediments.</title>
        <authorList>
            <person name="Du Z.-J."/>
            <person name="Ye Y.-Q."/>
            <person name="Zhang X.-Y."/>
        </authorList>
    </citation>
    <scope>NUCLEOTIDE SEQUENCE [LARGE SCALE GENOMIC DNA]</scope>
    <source>
        <strain evidence="3 4">CH-27</strain>
    </source>
</reference>
<dbReference type="SUPFAM" id="SSF51735">
    <property type="entry name" value="NAD(P)-binding Rossmann-fold domains"/>
    <property type="match status" value="1"/>
</dbReference>
<evidence type="ECO:0000313" key="4">
    <source>
        <dbReference type="Proteomes" id="UP001359886"/>
    </source>
</evidence>
<comment type="similarity">
    <text evidence="1">Belongs to the short-chain dehydrogenases/reductases (SDR) family.</text>
</comment>
<dbReference type="InterPro" id="IPR051468">
    <property type="entry name" value="Fungal_SecMetab_SDRs"/>
</dbReference>
<accession>A0AAW9RI35</accession>
<dbReference type="SMART" id="SM00822">
    <property type="entry name" value="PKS_KR"/>
    <property type="match status" value="1"/>
</dbReference>
<organism evidence="3 4">
    <name type="scientific">Elongatibacter sediminis</name>
    <dbReference type="NCBI Taxonomy" id="3119006"/>
    <lineage>
        <taxon>Bacteria</taxon>
        <taxon>Pseudomonadati</taxon>
        <taxon>Pseudomonadota</taxon>
        <taxon>Gammaproteobacteria</taxon>
        <taxon>Chromatiales</taxon>
        <taxon>Wenzhouxiangellaceae</taxon>
        <taxon>Elongatibacter</taxon>
    </lineage>
</organism>
<dbReference type="AlphaFoldDB" id="A0AAW9RI35"/>
<keyword evidence="4" id="KW-1185">Reference proteome</keyword>
<dbReference type="InterPro" id="IPR002347">
    <property type="entry name" value="SDR_fam"/>
</dbReference>
<name>A0AAW9RI35_9GAMM</name>
<dbReference type="EMBL" id="JAZHOG010000009">
    <property type="protein sequence ID" value="MEJ8568654.1"/>
    <property type="molecule type" value="Genomic_DNA"/>
</dbReference>
<dbReference type="Pfam" id="PF00106">
    <property type="entry name" value="adh_short"/>
    <property type="match status" value="1"/>
</dbReference>
<evidence type="ECO:0000256" key="1">
    <source>
        <dbReference type="ARBA" id="ARBA00006484"/>
    </source>
</evidence>